<evidence type="ECO:0000313" key="1">
    <source>
        <dbReference type="EMBL" id="MCP2353157.1"/>
    </source>
</evidence>
<comment type="caution">
    <text evidence="1">The sequence shown here is derived from an EMBL/GenBank/DDBJ whole genome shotgun (WGS) entry which is preliminary data.</text>
</comment>
<gene>
    <name evidence="1" type="ORF">HD597_000177</name>
</gene>
<dbReference type="RefSeq" id="WP_253739589.1">
    <property type="nucleotide sequence ID" value="NZ_BAABKA010000086.1"/>
</dbReference>
<organism evidence="1 2">
    <name type="scientific">Nonomuraea thailandensis</name>
    <dbReference type="NCBI Taxonomy" id="1188745"/>
    <lineage>
        <taxon>Bacteria</taxon>
        <taxon>Bacillati</taxon>
        <taxon>Actinomycetota</taxon>
        <taxon>Actinomycetes</taxon>
        <taxon>Streptosporangiales</taxon>
        <taxon>Streptosporangiaceae</taxon>
        <taxon>Nonomuraea</taxon>
    </lineage>
</organism>
<dbReference type="Proteomes" id="UP001139648">
    <property type="component" value="Unassembled WGS sequence"/>
</dbReference>
<sequence>MRLGEFSELAVSCRERLRVGFQGFRTDDKVSSLSWPPDVVEQFLYDHADHDRFLRDYGEVDLSAVTWDVEIIAVEDFLEMPTGPSGEGCIEEYAEDPDWWVKARNAGVHIGVQQCWQAHGTWKRWPILIDRALLTPAGSGLQVIEGRTRVGVLRVFIVKESSWQHGTWPGSGVPRREPVLRAV</sequence>
<reference evidence="1" key="1">
    <citation type="submission" date="2022-06" db="EMBL/GenBank/DDBJ databases">
        <title>Sequencing the genomes of 1000 actinobacteria strains.</title>
        <authorList>
            <person name="Klenk H.-P."/>
        </authorList>
    </citation>
    <scope>NUCLEOTIDE SEQUENCE</scope>
    <source>
        <strain evidence="1">DSM 46694</strain>
    </source>
</reference>
<proteinExistence type="predicted"/>
<evidence type="ECO:0000313" key="2">
    <source>
        <dbReference type="Proteomes" id="UP001139648"/>
    </source>
</evidence>
<keyword evidence="2" id="KW-1185">Reference proteome</keyword>
<accession>A0A9X2G8T9</accession>
<protein>
    <submittedName>
        <fullName evidence="1">Uncharacterized protein</fullName>
    </submittedName>
</protein>
<dbReference type="AlphaFoldDB" id="A0A9X2G8T9"/>
<name>A0A9X2G8T9_9ACTN</name>
<dbReference type="EMBL" id="JAMZEB010000001">
    <property type="protein sequence ID" value="MCP2353157.1"/>
    <property type="molecule type" value="Genomic_DNA"/>
</dbReference>